<protein>
    <recommendedName>
        <fullName evidence="4">NADH:ubiquinone oxidoreductase intermediate-associated protein 30 domain-containing protein</fullName>
    </recommendedName>
</protein>
<keyword evidence="1" id="KW-0732">Signal</keyword>
<feature type="chain" id="PRO_5040118006" description="NADH:ubiquinone oxidoreductase intermediate-associated protein 30 domain-containing protein" evidence="1">
    <location>
        <begin position="21"/>
        <end position="207"/>
    </location>
</feature>
<comment type="caution">
    <text evidence="2">The sequence shown here is derived from an EMBL/GenBank/DDBJ whole genome shotgun (WGS) entry which is preliminary data.</text>
</comment>
<feature type="signal peptide" evidence="1">
    <location>
        <begin position="1"/>
        <end position="20"/>
    </location>
</feature>
<gene>
    <name evidence="2" type="ORF">M501DRAFT_441486</name>
</gene>
<name>A0A9P4S5D3_9PEZI</name>
<reference evidence="2" key="1">
    <citation type="journal article" date="2020" name="Stud. Mycol.">
        <title>101 Dothideomycetes genomes: a test case for predicting lifestyles and emergence of pathogens.</title>
        <authorList>
            <person name="Haridas S."/>
            <person name="Albert R."/>
            <person name="Binder M."/>
            <person name="Bloem J."/>
            <person name="Labutti K."/>
            <person name="Salamov A."/>
            <person name="Andreopoulos B."/>
            <person name="Baker S."/>
            <person name="Barry K."/>
            <person name="Bills G."/>
            <person name="Bluhm B."/>
            <person name="Cannon C."/>
            <person name="Castanera R."/>
            <person name="Culley D."/>
            <person name="Daum C."/>
            <person name="Ezra D."/>
            <person name="Gonzalez J."/>
            <person name="Henrissat B."/>
            <person name="Kuo A."/>
            <person name="Liang C."/>
            <person name="Lipzen A."/>
            <person name="Lutzoni F."/>
            <person name="Magnuson J."/>
            <person name="Mondo S."/>
            <person name="Nolan M."/>
            <person name="Ohm R."/>
            <person name="Pangilinan J."/>
            <person name="Park H.-J."/>
            <person name="Ramirez L."/>
            <person name="Alfaro M."/>
            <person name="Sun H."/>
            <person name="Tritt A."/>
            <person name="Yoshinaga Y."/>
            <person name="Zwiers L.-H."/>
            <person name="Turgeon B."/>
            <person name="Goodwin S."/>
            <person name="Spatafora J."/>
            <person name="Crous P."/>
            <person name="Grigoriev I."/>
        </authorList>
    </citation>
    <scope>NUCLEOTIDE SEQUENCE</scope>
    <source>
        <strain evidence="2">CBS 101060</strain>
    </source>
</reference>
<proteinExistence type="predicted"/>
<keyword evidence="3" id="KW-1185">Reference proteome</keyword>
<dbReference type="Proteomes" id="UP000799429">
    <property type="component" value="Unassembled WGS sequence"/>
</dbReference>
<evidence type="ECO:0008006" key="4">
    <source>
        <dbReference type="Google" id="ProtNLM"/>
    </source>
</evidence>
<organism evidence="2 3">
    <name type="scientific">Patellaria atrata CBS 101060</name>
    <dbReference type="NCBI Taxonomy" id="1346257"/>
    <lineage>
        <taxon>Eukaryota</taxon>
        <taxon>Fungi</taxon>
        <taxon>Dikarya</taxon>
        <taxon>Ascomycota</taxon>
        <taxon>Pezizomycotina</taxon>
        <taxon>Dothideomycetes</taxon>
        <taxon>Dothideomycetes incertae sedis</taxon>
        <taxon>Patellariales</taxon>
        <taxon>Patellariaceae</taxon>
        <taxon>Patellaria</taxon>
    </lineage>
</organism>
<dbReference type="EMBL" id="MU006108">
    <property type="protein sequence ID" value="KAF2835567.1"/>
    <property type="molecule type" value="Genomic_DNA"/>
</dbReference>
<evidence type="ECO:0000256" key="1">
    <source>
        <dbReference type="SAM" id="SignalP"/>
    </source>
</evidence>
<dbReference type="AlphaFoldDB" id="A0A9P4S5D3"/>
<dbReference type="OrthoDB" id="3861746at2759"/>
<sequence>MVHIPSLLSLLLTLSASASASASISTPKPCRPVGKATLHQATYDDLIFTEPDTTPIGTYKGLIYSNFYVDQDDGFIRPTSGLNVAHSYSSASPRLITASPNSSFNLRSLSLACVQGYPQPDCTVVFRGLRVDGATWMQLTVTFPALDNTQPRFEMLGVSFPPQWTDLRSLEVVSATIEGTGDYTGVEIDDLVYETRRCRQMVAIRAF</sequence>
<evidence type="ECO:0000313" key="2">
    <source>
        <dbReference type="EMBL" id="KAF2835567.1"/>
    </source>
</evidence>
<accession>A0A9P4S5D3</accession>
<evidence type="ECO:0000313" key="3">
    <source>
        <dbReference type="Proteomes" id="UP000799429"/>
    </source>
</evidence>